<dbReference type="AlphaFoldDB" id="A0A0R2BU94"/>
<dbReference type="PANTHER" id="PTHR42788">
    <property type="entry name" value="TAURINE IMPORT ATP-BINDING PROTEIN-RELATED"/>
    <property type="match status" value="1"/>
</dbReference>
<dbReference type="GO" id="GO:0005524">
    <property type="term" value="F:ATP binding"/>
    <property type="evidence" value="ECO:0007669"/>
    <property type="project" value="UniProtKB-KW"/>
</dbReference>
<evidence type="ECO:0000256" key="4">
    <source>
        <dbReference type="ARBA" id="ARBA00022741"/>
    </source>
</evidence>
<dbReference type="InterPro" id="IPR003593">
    <property type="entry name" value="AAA+_ATPase"/>
</dbReference>
<dbReference type="PROSITE" id="PS00211">
    <property type="entry name" value="ABC_TRANSPORTER_1"/>
    <property type="match status" value="1"/>
</dbReference>
<accession>A0A0R2BU94</accession>
<dbReference type="STRING" id="1423738.FC84_GL001482"/>
<keyword evidence="4" id="KW-0547">Nucleotide-binding</keyword>
<dbReference type="PANTHER" id="PTHR42788:SF7">
    <property type="entry name" value="NITRATE ABC TRANSPORTER ATP-BINDING PROTEIN"/>
    <property type="match status" value="1"/>
</dbReference>
<organism evidence="8 9">
    <name type="scientific">Lapidilactobacillus dextrinicus DSM 20335</name>
    <dbReference type="NCBI Taxonomy" id="1423738"/>
    <lineage>
        <taxon>Bacteria</taxon>
        <taxon>Bacillati</taxon>
        <taxon>Bacillota</taxon>
        <taxon>Bacilli</taxon>
        <taxon>Lactobacillales</taxon>
        <taxon>Lactobacillaceae</taxon>
        <taxon>Lapidilactobacillus</taxon>
    </lineage>
</organism>
<name>A0A0R2BU94_9LACO</name>
<dbReference type="Pfam" id="PF00005">
    <property type="entry name" value="ABC_tran"/>
    <property type="match status" value="1"/>
</dbReference>
<keyword evidence="2" id="KW-0813">Transport</keyword>
<dbReference type="Proteomes" id="UP000051813">
    <property type="component" value="Unassembled WGS sequence"/>
</dbReference>
<evidence type="ECO:0000256" key="1">
    <source>
        <dbReference type="ARBA" id="ARBA00004202"/>
    </source>
</evidence>
<keyword evidence="6" id="KW-0472">Membrane</keyword>
<dbReference type="InterPro" id="IPR050166">
    <property type="entry name" value="ABC_transporter_ATP-bind"/>
</dbReference>
<gene>
    <name evidence="8" type="ORF">FC84_GL001482</name>
</gene>
<comment type="caution">
    <text evidence="8">The sequence shown here is derived from an EMBL/GenBank/DDBJ whole genome shotgun (WGS) entry which is preliminary data.</text>
</comment>
<dbReference type="RefSeq" id="WP_057755257.1">
    <property type="nucleotide sequence ID" value="NZ_AYYK01000004.1"/>
</dbReference>
<evidence type="ECO:0000256" key="3">
    <source>
        <dbReference type="ARBA" id="ARBA00022475"/>
    </source>
</evidence>
<reference evidence="8 9" key="1">
    <citation type="journal article" date="2015" name="Genome Announc.">
        <title>Expanding the biotechnology potential of lactobacilli through comparative genomics of 213 strains and associated genera.</title>
        <authorList>
            <person name="Sun Z."/>
            <person name="Harris H.M."/>
            <person name="McCann A."/>
            <person name="Guo C."/>
            <person name="Argimon S."/>
            <person name="Zhang W."/>
            <person name="Yang X."/>
            <person name="Jeffery I.B."/>
            <person name="Cooney J.C."/>
            <person name="Kagawa T.F."/>
            <person name="Liu W."/>
            <person name="Song Y."/>
            <person name="Salvetti E."/>
            <person name="Wrobel A."/>
            <person name="Rasinkangas P."/>
            <person name="Parkhill J."/>
            <person name="Rea M.C."/>
            <person name="O'Sullivan O."/>
            <person name="Ritari J."/>
            <person name="Douillard F.P."/>
            <person name="Paul Ross R."/>
            <person name="Yang R."/>
            <person name="Briner A.E."/>
            <person name="Felis G.E."/>
            <person name="de Vos W.M."/>
            <person name="Barrangou R."/>
            <person name="Klaenhammer T.R."/>
            <person name="Caufield P.W."/>
            <person name="Cui Y."/>
            <person name="Zhang H."/>
            <person name="O'Toole P.W."/>
        </authorList>
    </citation>
    <scope>NUCLEOTIDE SEQUENCE [LARGE SCALE GENOMIC DNA]</scope>
    <source>
        <strain evidence="8 9">DSM 20335</strain>
    </source>
</reference>
<proteinExistence type="predicted"/>
<keyword evidence="3" id="KW-1003">Cell membrane</keyword>
<dbReference type="OrthoDB" id="9776369at2"/>
<comment type="subcellular location">
    <subcellularLocation>
        <location evidence="1">Cell membrane</location>
        <topology evidence="1">Peripheral membrane protein</topology>
    </subcellularLocation>
</comment>
<dbReference type="Gene3D" id="3.40.50.300">
    <property type="entry name" value="P-loop containing nucleotide triphosphate hydrolases"/>
    <property type="match status" value="1"/>
</dbReference>
<dbReference type="SUPFAM" id="SSF52540">
    <property type="entry name" value="P-loop containing nucleoside triphosphate hydrolases"/>
    <property type="match status" value="1"/>
</dbReference>
<protein>
    <submittedName>
        <fullName evidence="8">ABC-type uncharacterized transport system, ATPase component</fullName>
    </submittedName>
</protein>
<dbReference type="PATRIC" id="fig|1423738.3.peg.1499"/>
<dbReference type="InterPro" id="IPR017871">
    <property type="entry name" value="ABC_transporter-like_CS"/>
</dbReference>
<evidence type="ECO:0000256" key="5">
    <source>
        <dbReference type="ARBA" id="ARBA00022840"/>
    </source>
</evidence>
<dbReference type="SMART" id="SM00382">
    <property type="entry name" value="AAA"/>
    <property type="match status" value="1"/>
</dbReference>
<feature type="domain" description="ABC transporter" evidence="7">
    <location>
        <begin position="6"/>
        <end position="253"/>
    </location>
</feature>
<evidence type="ECO:0000313" key="9">
    <source>
        <dbReference type="Proteomes" id="UP000051813"/>
    </source>
</evidence>
<dbReference type="PROSITE" id="PS50893">
    <property type="entry name" value="ABC_TRANSPORTER_2"/>
    <property type="match status" value="1"/>
</dbReference>
<evidence type="ECO:0000313" key="8">
    <source>
        <dbReference type="EMBL" id="KRM79308.1"/>
    </source>
</evidence>
<dbReference type="InterPro" id="IPR003439">
    <property type="entry name" value="ABC_transporter-like_ATP-bd"/>
</dbReference>
<dbReference type="GO" id="GO:0016887">
    <property type="term" value="F:ATP hydrolysis activity"/>
    <property type="evidence" value="ECO:0007669"/>
    <property type="project" value="InterPro"/>
</dbReference>
<dbReference type="GO" id="GO:0005886">
    <property type="term" value="C:plasma membrane"/>
    <property type="evidence" value="ECO:0007669"/>
    <property type="project" value="UniProtKB-SubCell"/>
</dbReference>
<dbReference type="InterPro" id="IPR027417">
    <property type="entry name" value="P-loop_NTPase"/>
</dbReference>
<evidence type="ECO:0000256" key="2">
    <source>
        <dbReference type="ARBA" id="ARBA00022448"/>
    </source>
</evidence>
<sequence length="253" mass="28096">MTMPILQLKNIVVAADQQNVEQTKILKNLNLTINSGDFISVLGTNGAGKSTLFNTIAGLLPLTSGEILLNGQAINHLSPEKRSRQIARVFQDPKLGTAPRRTVTENLLLAKHRGQRRTLKPRHLKQQRHEFTQLLATMGNGLDQHLDTPTENLSGGQRQALSFLMATEKRPELLLLDEHTAALDSRTSTQLMRQTNQVVTTQQLTCLMITHHLEDALKYGNRLIILNAGQILLEISGEQKAALTKQTVLTYFG</sequence>
<keyword evidence="9" id="KW-1185">Reference proteome</keyword>
<keyword evidence="5" id="KW-0067">ATP-binding</keyword>
<evidence type="ECO:0000259" key="7">
    <source>
        <dbReference type="PROSITE" id="PS50893"/>
    </source>
</evidence>
<evidence type="ECO:0000256" key="6">
    <source>
        <dbReference type="ARBA" id="ARBA00023136"/>
    </source>
</evidence>
<dbReference type="EMBL" id="AYYK01000004">
    <property type="protein sequence ID" value="KRM79308.1"/>
    <property type="molecule type" value="Genomic_DNA"/>
</dbReference>